<dbReference type="Proteomes" id="UP000799118">
    <property type="component" value="Unassembled WGS sequence"/>
</dbReference>
<protein>
    <recommendedName>
        <fullName evidence="3">Glucose-methanol-choline oxidoreductase C-terminal domain-containing protein</fullName>
    </recommendedName>
</protein>
<evidence type="ECO:0000259" key="3">
    <source>
        <dbReference type="Pfam" id="PF05199"/>
    </source>
</evidence>
<dbReference type="Pfam" id="PF05199">
    <property type="entry name" value="GMC_oxred_C"/>
    <property type="match status" value="1"/>
</dbReference>
<comment type="similarity">
    <text evidence="2">Belongs to the GMC oxidoreductase family.</text>
</comment>
<reference evidence="4" key="1">
    <citation type="journal article" date="2019" name="Environ. Microbiol.">
        <title>Fungal ecological strategies reflected in gene transcription - a case study of two litter decomposers.</title>
        <authorList>
            <person name="Barbi F."/>
            <person name="Kohler A."/>
            <person name="Barry K."/>
            <person name="Baskaran P."/>
            <person name="Daum C."/>
            <person name="Fauchery L."/>
            <person name="Ihrmark K."/>
            <person name="Kuo A."/>
            <person name="LaButti K."/>
            <person name="Lipzen A."/>
            <person name="Morin E."/>
            <person name="Grigoriev I.V."/>
            <person name="Henrissat B."/>
            <person name="Lindahl B."/>
            <person name="Martin F."/>
        </authorList>
    </citation>
    <scope>NUCLEOTIDE SEQUENCE</scope>
    <source>
        <strain evidence="4">JB14</strain>
    </source>
</reference>
<dbReference type="PANTHER" id="PTHR11552">
    <property type="entry name" value="GLUCOSE-METHANOL-CHOLINE GMC OXIDOREDUCTASE"/>
    <property type="match status" value="1"/>
</dbReference>
<evidence type="ECO:0000256" key="2">
    <source>
        <dbReference type="ARBA" id="ARBA00010790"/>
    </source>
</evidence>
<accession>A0A6A4HGV0</accession>
<organism evidence="4 5">
    <name type="scientific">Gymnopus androsaceus JB14</name>
    <dbReference type="NCBI Taxonomy" id="1447944"/>
    <lineage>
        <taxon>Eukaryota</taxon>
        <taxon>Fungi</taxon>
        <taxon>Dikarya</taxon>
        <taxon>Basidiomycota</taxon>
        <taxon>Agaricomycotina</taxon>
        <taxon>Agaricomycetes</taxon>
        <taxon>Agaricomycetidae</taxon>
        <taxon>Agaricales</taxon>
        <taxon>Marasmiineae</taxon>
        <taxon>Omphalotaceae</taxon>
        <taxon>Gymnopus</taxon>
    </lineage>
</organism>
<name>A0A6A4HGV0_9AGAR</name>
<gene>
    <name evidence="4" type="ORF">BT96DRAFT_113833</name>
</gene>
<keyword evidence="5" id="KW-1185">Reference proteome</keyword>
<feature type="domain" description="Glucose-methanol-choline oxidoreductase C-terminal" evidence="3">
    <location>
        <begin position="31"/>
        <end position="63"/>
    </location>
</feature>
<dbReference type="PANTHER" id="PTHR11552:SF147">
    <property type="entry name" value="CHOLINE DEHYDROGENASE, MITOCHONDRIAL"/>
    <property type="match status" value="1"/>
</dbReference>
<dbReference type="SUPFAM" id="SSF51905">
    <property type="entry name" value="FAD/NAD(P)-binding domain"/>
    <property type="match status" value="1"/>
</dbReference>
<evidence type="ECO:0000313" key="4">
    <source>
        <dbReference type="EMBL" id="KAE9396417.1"/>
    </source>
</evidence>
<dbReference type="InterPro" id="IPR007867">
    <property type="entry name" value="GMC_OxRtase_C"/>
</dbReference>
<dbReference type="AlphaFoldDB" id="A0A6A4HGV0"/>
<dbReference type="GO" id="GO:0050660">
    <property type="term" value="F:flavin adenine dinucleotide binding"/>
    <property type="evidence" value="ECO:0007669"/>
    <property type="project" value="InterPro"/>
</dbReference>
<dbReference type="EMBL" id="ML769514">
    <property type="protein sequence ID" value="KAE9396417.1"/>
    <property type="molecule type" value="Genomic_DNA"/>
</dbReference>
<evidence type="ECO:0000313" key="5">
    <source>
        <dbReference type="Proteomes" id="UP000799118"/>
    </source>
</evidence>
<dbReference type="OrthoDB" id="269227at2759"/>
<dbReference type="InterPro" id="IPR036188">
    <property type="entry name" value="FAD/NAD-bd_sf"/>
</dbReference>
<proteinExistence type="inferred from homology"/>
<comment type="cofactor">
    <cofactor evidence="1">
        <name>FAD</name>
        <dbReference type="ChEBI" id="CHEBI:57692"/>
    </cofactor>
</comment>
<evidence type="ECO:0000256" key="1">
    <source>
        <dbReference type="ARBA" id="ARBA00001974"/>
    </source>
</evidence>
<sequence>MISFGRRFKRDWRPCTIRWALVVCLPLQTGDSELRVHEVDGLRICDASVFPSMISGHSAAAVIETAKKLADVLLQSACK</sequence>
<dbReference type="Gene3D" id="3.50.50.60">
    <property type="entry name" value="FAD/NAD(P)-binding domain"/>
    <property type="match status" value="1"/>
</dbReference>
<dbReference type="InterPro" id="IPR012132">
    <property type="entry name" value="GMC_OxRdtase"/>
</dbReference>
<dbReference type="GO" id="GO:0016614">
    <property type="term" value="F:oxidoreductase activity, acting on CH-OH group of donors"/>
    <property type="evidence" value="ECO:0007669"/>
    <property type="project" value="InterPro"/>
</dbReference>